<evidence type="ECO:0000256" key="1">
    <source>
        <dbReference type="SAM" id="Phobius"/>
    </source>
</evidence>
<reference evidence="2" key="1">
    <citation type="submission" date="2023-03" db="EMBL/GenBank/DDBJ databases">
        <title>Actinorhabdospora filicis NBRC 111898.</title>
        <authorList>
            <person name="Ichikawa N."/>
            <person name="Sato H."/>
            <person name="Tonouchi N."/>
        </authorList>
    </citation>
    <scope>NUCLEOTIDE SEQUENCE</scope>
    <source>
        <strain evidence="2">NBRC 111898</strain>
    </source>
</reference>
<evidence type="ECO:0000313" key="2">
    <source>
        <dbReference type="EMBL" id="GLZ81751.1"/>
    </source>
</evidence>
<accession>A0A9W6SSN8</accession>
<dbReference type="RefSeq" id="WP_285667303.1">
    <property type="nucleotide sequence ID" value="NZ_BSTX01000007.1"/>
</dbReference>
<protein>
    <submittedName>
        <fullName evidence="2">Uncharacterized protein</fullName>
    </submittedName>
</protein>
<organism evidence="2 3">
    <name type="scientific">Actinorhabdospora filicis</name>
    <dbReference type="NCBI Taxonomy" id="1785913"/>
    <lineage>
        <taxon>Bacteria</taxon>
        <taxon>Bacillati</taxon>
        <taxon>Actinomycetota</taxon>
        <taxon>Actinomycetes</taxon>
        <taxon>Micromonosporales</taxon>
        <taxon>Micromonosporaceae</taxon>
        <taxon>Actinorhabdospora</taxon>
    </lineage>
</organism>
<dbReference type="Pfam" id="PF19728">
    <property type="entry name" value="DUF6220"/>
    <property type="match status" value="1"/>
</dbReference>
<evidence type="ECO:0000313" key="3">
    <source>
        <dbReference type="Proteomes" id="UP001165079"/>
    </source>
</evidence>
<gene>
    <name evidence="2" type="ORF">Afil01_65580</name>
</gene>
<feature type="transmembrane region" description="Helical" evidence="1">
    <location>
        <begin position="39"/>
        <end position="56"/>
    </location>
</feature>
<keyword evidence="1" id="KW-1133">Transmembrane helix</keyword>
<keyword evidence="1" id="KW-0472">Membrane</keyword>
<proteinExistence type="predicted"/>
<comment type="caution">
    <text evidence="2">The sequence shown here is derived from an EMBL/GenBank/DDBJ whole genome shotgun (WGS) entry which is preliminary data.</text>
</comment>
<keyword evidence="3" id="KW-1185">Reference proteome</keyword>
<sequence length="118" mass="12288">MRKLYTGLTVLLGVAVGAQFYFAAAGAYGASYRPHHTLGYVIFSLPVLMLIVAAVGRLGAPLVIGPAVVAGLVTVEVIVAAVSRNFDGTARGLVFGLHALAAVGILLTVWRIANRLRS</sequence>
<name>A0A9W6SSN8_9ACTN</name>
<dbReference type="AlphaFoldDB" id="A0A9W6SSN8"/>
<feature type="transmembrane region" description="Helical" evidence="1">
    <location>
        <begin position="63"/>
        <end position="82"/>
    </location>
</feature>
<feature type="transmembrane region" description="Helical" evidence="1">
    <location>
        <begin position="94"/>
        <end position="113"/>
    </location>
</feature>
<dbReference type="EMBL" id="BSTX01000007">
    <property type="protein sequence ID" value="GLZ81751.1"/>
    <property type="molecule type" value="Genomic_DNA"/>
</dbReference>
<dbReference type="Proteomes" id="UP001165079">
    <property type="component" value="Unassembled WGS sequence"/>
</dbReference>
<keyword evidence="1" id="KW-0812">Transmembrane</keyword>
<dbReference type="InterPro" id="IPR046192">
    <property type="entry name" value="DUF6220"/>
</dbReference>